<dbReference type="InterPro" id="IPR033704">
    <property type="entry name" value="dUTPase_trimeric"/>
</dbReference>
<evidence type="ECO:0000256" key="3">
    <source>
        <dbReference type="ARBA" id="ARBA00022801"/>
    </source>
</evidence>
<comment type="caution">
    <text evidence="7">The sequence shown here is derived from an EMBL/GenBank/DDBJ whole genome shotgun (WGS) entry which is preliminary data.</text>
</comment>
<name>C2EQZ6_9LACO</name>
<dbReference type="SUPFAM" id="SSF51283">
    <property type="entry name" value="dUTPase-like"/>
    <property type="match status" value="1"/>
</dbReference>
<dbReference type="AlphaFoldDB" id="C2EQZ6"/>
<dbReference type="Pfam" id="PF00692">
    <property type="entry name" value="dUTPase"/>
    <property type="match status" value="1"/>
</dbReference>
<evidence type="ECO:0000256" key="1">
    <source>
        <dbReference type="ARBA" id="ARBA00006581"/>
    </source>
</evidence>
<dbReference type="EC" id="3.6.1.23" evidence="2"/>
<accession>C2EQZ6</accession>
<evidence type="ECO:0000256" key="4">
    <source>
        <dbReference type="ARBA" id="ARBA00023080"/>
    </source>
</evidence>
<dbReference type="Gene3D" id="2.70.40.10">
    <property type="match status" value="1"/>
</dbReference>
<reference evidence="7 8" key="1">
    <citation type="submission" date="2009-01" db="EMBL/GenBank/DDBJ databases">
        <authorList>
            <person name="Qin X."/>
            <person name="Bachman B."/>
            <person name="Battles P."/>
            <person name="Bell A."/>
            <person name="Bess C."/>
            <person name="Bickham C."/>
            <person name="Chaboub L."/>
            <person name="Chen D."/>
            <person name="Coyle M."/>
            <person name="Deiros D.R."/>
            <person name="Dinh H."/>
            <person name="Forbes L."/>
            <person name="Fowler G."/>
            <person name="Francisco L."/>
            <person name="Fu Q."/>
            <person name="Gubbala S."/>
            <person name="Hale W."/>
            <person name="Han Y."/>
            <person name="Hemphill L."/>
            <person name="Highlander S.K."/>
            <person name="Hirani K."/>
            <person name="Hogues M."/>
            <person name="Jackson L."/>
            <person name="Jakkamsetti A."/>
            <person name="Javaid M."/>
            <person name="Jiang H."/>
            <person name="Korchina V."/>
            <person name="Kovar C."/>
            <person name="Lara F."/>
            <person name="Lee S."/>
            <person name="Mata R."/>
            <person name="Mathew T."/>
            <person name="Moen C."/>
            <person name="Morales K."/>
            <person name="Munidasa M."/>
            <person name="Nazareth L."/>
            <person name="Ngo R."/>
            <person name="Nguyen L."/>
            <person name="Okwuonu G."/>
            <person name="Ongeri F."/>
            <person name="Patil S."/>
            <person name="Petrosino J."/>
            <person name="Pham C."/>
            <person name="Pham P."/>
            <person name="Pu L.-L."/>
            <person name="Puazo M."/>
            <person name="Raj R."/>
            <person name="Reid J."/>
            <person name="Rouhana J."/>
            <person name="Saada N."/>
            <person name="Shang Y."/>
            <person name="Simmons D."/>
            <person name="Thornton R."/>
            <person name="Warren J."/>
            <person name="Weissenberger G."/>
            <person name="Zhang J."/>
            <person name="Zhang L."/>
            <person name="Zhou C."/>
            <person name="Zhu D."/>
            <person name="Muzny D."/>
            <person name="Worley K."/>
            <person name="Gibbs R."/>
        </authorList>
    </citation>
    <scope>NUCLEOTIDE SEQUENCE [LARGE SCALE GENOMIC DNA]</scope>
    <source>
        <strain evidence="7 8">DSM 16047</strain>
    </source>
</reference>
<feature type="domain" description="dUTPase-like" evidence="6">
    <location>
        <begin position="96"/>
        <end position="198"/>
    </location>
</feature>
<dbReference type="PANTHER" id="PTHR11241:SF0">
    <property type="entry name" value="DEOXYURIDINE 5'-TRIPHOSPHATE NUCLEOTIDOHYDROLASE"/>
    <property type="match status" value="1"/>
</dbReference>
<dbReference type="CDD" id="cd07557">
    <property type="entry name" value="trimeric_dUTPase"/>
    <property type="match status" value="1"/>
</dbReference>
<comment type="similarity">
    <text evidence="1">Belongs to the dUTPase family.</text>
</comment>
<protein>
    <recommendedName>
        <fullName evidence="2">dUTP diphosphatase</fullName>
        <ecNumber evidence="2">3.6.1.23</ecNumber>
    </recommendedName>
</protein>
<dbReference type="Proteomes" id="UP000005583">
    <property type="component" value="Unassembled WGS sequence"/>
</dbReference>
<dbReference type="eggNOG" id="COG0756">
    <property type="taxonomic scope" value="Bacteria"/>
</dbReference>
<dbReference type="InterPro" id="IPR008181">
    <property type="entry name" value="dUTPase"/>
</dbReference>
<evidence type="ECO:0000313" key="7">
    <source>
        <dbReference type="EMBL" id="EEJ71149.1"/>
    </source>
</evidence>
<dbReference type="EMBL" id="ACGU01000110">
    <property type="protein sequence ID" value="EEJ71149.1"/>
    <property type="molecule type" value="Genomic_DNA"/>
</dbReference>
<dbReference type="GO" id="GO:0000287">
    <property type="term" value="F:magnesium ion binding"/>
    <property type="evidence" value="ECO:0007669"/>
    <property type="project" value="InterPro"/>
</dbReference>
<dbReference type="GO" id="GO:0004170">
    <property type="term" value="F:dUTP diphosphatase activity"/>
    <property type="evidence" value="ECO:0007669"/>
    <property type="project" value="UniProtKB-EC"/>
</dbReference>
<proteinExistence type="inferred from homology"/>
<keyword evidence="4" id="KW-0546">Nucleotide metabolism</keyword>
<dbReference type="PANTHER" id="PTHR11241">
    <property type="entry name" value="DEOXYURIDINE 5'-TRIPHOSPHATE NUCLEOTIDOHYDROLASE"/>
    <property type="match status" value="1"/>
</dbReference>
<evidence type="ECO:0000256" key="2">
    <source>
        <dbReference type="ARBA" id="ARBA00012379"/>
    </source>
</evidence>
<evidence type="ECO:0000259" key="6">
    <source>
        <dbReference type="Pfam" id="PF00692"/>
    </source>
</evidence>
<dbReference type="InterPro" id="IPR029054">
    <property type="entry name" value="dUTPase-like"/>
</dbReference>
<comment type="catalytic activity">
    <reaction evidence="5">
        <text>dUTP + H2O = dUMP + diphosphate + H(+)</text>
        <dbReference type="Rhea" id="RHEA:10248"/>
        <dbReference type="ChEBI" id="CHEBI:15377"/>
        <dbReference type="ChEBI" id="CHEBI:15378"/>
        <dbReference type="ChEBI" id="CHEBI:33019"/>
        <dbReference type="ChEBI" id="CHEBI:61555"/>
        <dbReference type="ChEBI" id="CHEBI:246422"/>
        <dbReference type="EC" id="3.6.1.23"/>
    </reaction>
</comment>
<keyword evidence="8" id="KW-1185">Reference proteome</keyword>
<sequence>MFAKNIVKYISVKRKVVNGVIRMKTRGFEVVKKYQDQGINLPRRQTLASAGYDIEAAEDITIPSIWRLNFVRIFRLIRNGHQLYERDYEMADEILKPFLVPTGLKAYMPEDEVLILANRSSNTFKKNLALPNGIGVIDADYYNNPNNEGEIFVQMINYGVRPLHIKKGERIAQGIFIKYLKTDDDDPISRQRISGFGSTNEEEDD</sequence>
<dbReference type="GO" id="GO:0046081">
    <property type="term" value="P:dUTP catabolic process"/>
    <property type="evidence" value="ECO:0007669"/>
    <property type="project" value="InterPro"/>
</dbReference>
<evidence type="ECO:0000256" key="5">
    <source>
        <dbReference type="ARBA" id="ARBA00047686"/>
    </source>
</evidence>
<dbReference type="STRING" id="525365.HMPREF0548_2092"/>
<dbReference type="HOGENOM" id="CLU_068508_0_0_9"/>
<keyword evidence="3 7" id="KW-0378">Hydrolase</keyword>
<dbReference type="InterPro" id="IPR036157">
    <property type="entry name" value="dUTPase-like_sf"/>
</dbReference>
<organism evidence="7 8">
    <name type="scientific">Lactobacillus ultunensis DSM 16047</name>
    <dbReference type="NCBI Taxonomy" id="525365"/>
    <lineage>
        <taxon>Bacteria</taxon>
        <taxon>Bacillati</taxon>
        <taxon>Bacillota</taxon>
        <taxon>Bacilli</taxon>
        <taxon>Lactobacillales</taxon>
        <taxon>Lactobacillaceae</taxon>
        <taxon>Lactobacillus</taxon>
    </lineage>
</organism>
<gene>
    <name evidence="7" type="primary">dut</name>
    <name evidence="7" type="ORF">HMPREF0548_2092</name>
</gene>
<dbReference type="GO" id="GO:0006226">
    <property type="term" value="P:dUMP biosynthetic process"/>
    <property type="evidence" value="ECO:0007669"/>
    <property type="project" value="InterPro"/>
</dbReference>
<evidence type="ECO:0000313" key="8">
    <source>
        <dbReference type="Proteomes" id="UP000005583"/>
    </source>
</evidence>